<dbReference type="PANTHER" id="PTHR43065">
    <property type="entry name" value="SENSOR HISTIDINE KINASE"/>
    <property type="match status" value="1"/>
</dbReference>
<proteinExistence type="predicted"/>
<dbReference type="InterPro" id="IPR003594">
    <property type="entry name" value="HATPase_dom"/>
</dbReference>
<comment type="catalytic activity">
    <reaction evidence="1">
        <text>ATP + protein L-histidine = ADP + protein N-phospho-L-histidine.</text>
        <dbReference type="EC" id="2.7.13.3"/>
    </reaction>
</comment>
<dbReference type="SUPFAM" id="SSF47384">
    <property type="entry name" value="Homodimeric domain of signal transducing histidine kinase"/>
    <property type="match status" value="1"/>
</dbReference>
<dbReference type="SMART" id="SM00448">
    <property type="entry name" value="REC"/>
    <property type="match status" value="1"/>
</dbReference>
<dbReference type="InterPro" id="IPR003018">
    <property type="entry name" value="GAF"/>
</dbReference>
<evidence type="ECO:0000256" key="4">
    <source>
        <dbReference type="ARBA" id="ARBA00022679"/>
    </source>
</evidence>
<gene>
    <name evidence="11" type="ORF">ACFOMF_05670</name>
</gene>
<name>A0ABV7T2B7_9GAMM</name>
<dbReference type="GO" id="GO:0005524">
    <property type="term" value="F:ATP binding"/>
    <property type="evidence" value="ECO:0007669"/>
    <property type="project" value="UniProtKB-KW"/>
</dbReference>
<dbReference type="PROSITE" id="PS50112">
    <property type="entry name" value="PAS"/>
    <property type="match status" value="1"/>
</dbReference>
<dbReference type="InterPro" id="IPR004358">
    <property type="entry name" value="Sig_transdc_His_kin-like_C"/>
</dbReference>
<evidence type="ECO:0000259" key="10">
    <source>
        <dbReference type="PROSITE" id="PS50113"/>
    </source>
</evidence>
<dbReference type="InterPro" id="IPR011006">
    <property type="entry name" value="CheY-like_superfamily"/>
</dbReference>
<dbReference type="SMART" id="SM00065">
    <property type="entry name" value="GAF"/>
    <property type="match status" value="1"/>
</dbReference>
<evidence type="ECO:0000256" key="1">
    <source>
        <dbReference type="ARBA" id="ARBA00000085"/>
    </source>
</evidence>
<evidence type="ECO:0000256" key="5">
    <source>
        <dbReference type="ARBA" id="ARBA00022777"/>
    </source>
</evidence>
<keyword evidence="3 6" id="KW-0597">Phosphoprotein</keyword>
<dbReference type="PROSITE" id="PS50113">
    <property type="entry name" value="PAC"/>
    <property type="match status" value="1"/>
</dbReference>
<dbReference type="InterPro" id="IPR005467">
    <property type="entry name" value="His_kinase_dom"/>
</dbReference>
<dbReference type="Gene3D" id="3.30.450.40">
    <property type="match status" value="1"/>
</dbReference>
<evidence type="ECO:0000313" key="12">
    <source>
        <dbReference type="Proteomes" id="UP001595630"/>
    </source>
</evidence>
<dbReference type="InterPro" id="IPR001789">
    <property type="entry name" value="Sig_transdc_resp-reg_receiver"/>
</dbReference>
<feature type="domain" description="PAS" evidence="9">
    <location>
        <begin position="188"/>
        <end position="258"/>
    </location>
</feature>
<keyword evidence="11" id="KW-0547">Nucleotide-binding</keyword>
<dbReference type="SUPFAM" id="SSF55785">
    <property type="entry name" value="PYP-like sensor domain (PAS domain)"/>
    <property type="match status" value="1"/>
</dbReference>
<dbReference type="Pfam" id="PF00512">
    <property type="entry name" value="HisKA"/>
    <property type="match status" value="1"/>
</dbReference>
<dbReference type="Pfam" id="PF02518">
    <property type="entry name" value="HATPase_c"/>
    <property type="match status" value="1"/>
</dbReference>
<keyword evidence="4" id="KW-0808">Transferase</keyword>
<dbReference type="Pfam" id="PF13185">
    <property type="entry name" value="GAF_2"/>
    <property type="match status" value="1"/>
</dbReference>
<dbReference type="SUPFAM" id="SSF55781">
    <property type="entry name" value="GAF domain-like"/>
    <property type="match status" value="1"/>
</dbReference>
<keyword evidence="5" id="KW-0418">Kinase</keyword>
<evidence type="ECO:0000256" key="2">
    <source>
        <dbReference type="ARBA" id="ARBA00012438"/>
    </source>
</evidence>
<dbReference type="PANTHER" id="PTHR43065:SF42">
    <property type="entry name" value="TWO-COMPONENT SENSOR PPRA"/>
    <property type="match status" value="1"/>
</dbReference>
<dbReference type="Proteomes" id="UP001595630">
    <property type="component" value="Unassembled WGS sequence"/>
</dbReference>
<keyword evidence="12" id="KW-1185">Reference proteome</keyword>
<evidence type="ECO:0000259" key="7">
    <source>
        <dbReference type="PROSITE" id="PS50109"/>
    </source>
</evidence>
<dbReference type="InterPro" id="IPR036097">
    <property type="entry name" value="HisK_dim/P_sf"/>
</dbReference>
<dbReference type="InterPro" id="IPR000700">
    <property type="entry name" value="PAS-assoc_C"/>
</dbReference>
<dbReference type="SUPFAM" id="SSF52172">
    <property type="entry name" value="CheY-like"/>
    <property type="match status" value="1"/>
</dbReference>
<dbReference type="EMBL" id="JBHRXZ010000016">
    <property type="protein sequence ID" value="MFC3607265.1"/>
    <property type="molecule type" value="Genomic_DNA"/>
</dbReference>
<evidence type="ECO:0000256" key="3">
    <source>
        <dbReference type="ARBA" id="ARBA00022553"/>
    </source>
</evidence>
<dbReference type="InterPro" id="IPR003661">
    <property type="entry name" value="HisK_dim/P_dom"/>
</dbReference>
<dbReference type="InterPro" id="IPR000014">
    <property type="entry name" value="PAS"/>
</dbReference>
<protein>
    <recommendedName>
        <fullName evidence="2">histidine kinase</fullName>
        <ecNumber evidence="2">2.7.13.3</ecNumber>
    </recommendedName>
</protein>
<evidence type="ECO:0000313" key="11">
    <source>
        <dbReference type="EMBL" id="MFC3607265.1"/>
    </source>
</evidence>
<dbReference type="SMART" id="SM00091">
    <property type="entry name" value="PAS"/>
    <property type="match status" value="1"/>
</dbReference>
<dbReference type="Pfam" id="PF00072">
    <property type="entry name" value="Response_reg"/>
    <property type="match status" value="1"/>
</dbReference>
<dbReference type="InterPro" id="IPR013655">
    <property type="entry name" value="PAS_fold_3"/>
</dbReference>
<organism evidence="11 12">
    <name type="scientific">Stutzerimonas tarimensis</name>
    <dbReference type="NCBI Taxonomy" id="1507735"/>
    <lineage>
        <taxon>Bacteria</taxon>
        <taxon>Pseudomonadati</taxon>
        <taxon>Pseudomonadota</taxon>
        <taxon>Gammaproteobacteria</taxon>
        <taxon>Pseudomonadales</taxon>
        <taxon>Pseudomonadaceae</taxon>
        <taxon>Stutzerimonas</taxon>
    </lineage>
</organism>
<dbReference type="PROSITE" id="PS50109">
    <property type="entry name" value="HIS_KIN"/>
    <property type="match status" value="1"/>
</dbReference>
<dbReference type="EC" id="2.7.13.3" evidence="2"/>
<dbReference type="SMART" id="SM00388">
    <property type="entry name" value="HisKA"/>
    <property type="match status" value="1"/>
</dbReference>
<keyword evidence="11" id="KW-0067">ATP-binding</keyword>
<dbReference type="RefSeq" id="WP_386362114.1">
    <property type="nucleotide sequence ID" value="NZ_JBHRXZ010000016.1"/>
</dbReference>
<dbReference type="SMART" id="SM00387">
    <property type="entry name" value="HATPase_c"/>
    <property type="match status" value="1"/>
</dbReference>
<dbReference type="InterPro" id="IPR036890">
    <property type="entry name" value="HATPase_C_sf"/>
</dbReference>
<accession>A0ABV7T2B7</accession>
<dbReference type="InterPro" id="IPR035965">
    <property type="entry name" value="PAS-like_dom_sf"/>
</dbReference>
<dbReference type="Gene3D" id="3.40.50.2300">
    <property type="match status" value="1"/>
</dbReference>
<dbReference type="Gene3D" id="3.30.565.10">
    <property type="entry name" value="Histidine kinase-like ATPase, C-terminal domain"/>
    <property type="match status" value="1"/>
</dbReference>
<evidence type="ECO:0000256" key="6">
    <source>
        <dbReference type="PROSITE-ProRule" id="PRU00169"/>
    </source>
</evidence>
<dbReference type="CDD" id="cd00130">
    <property type="entry name" value="PAS"/>
    <property type="match status" value="1"/>
</dbReference>
<feature type="domain" description="PAC" evidence="10">
    <location>
        <begin position="261"/>
        <end position="313"/>
    </location>
</feature>
<dbReference type="Gene3D" id="3.30.450.20">
    <property type="entry name" value="PAS domain"/>
    <property type="match status" value="1"/>
</dbReference>
<comment type="caution">
    <text evidence="11">The sequence shown here is derived from an EMBL/GenBank/DDBJ whole genome shotgun (WGS) entry which is preliminary data.</text>
</comment>
<feature type="domain" description="Histidine kinase" evidence="7">
    <location>
        <begin position="358"/>
        <end position="581"/>
    </location>
</feature>
<evidence type="ECO:0000259" key="8">
    <source>
        <dbReference type="PROSITE" id="PS50110"/>
    </source>
</evidence>
<reference evidence="12" key="1">
    <citation type="journal article" date="2019" name="Int. J. Syst. Evol. Microbiol.">
        <title>The Global Catalogue of Microorganisms (GCM) 10K type strain sequencing project: providing services to taxonomists for standard genome sequencing and annotation.</title>
        <authorList>
            <consortium name="The Broad Institute Genomics Platform"/>
            <consortium name="The Broad Institute Genome Sequencing Center for Infectious Disease"/>
            <person name="Wu L."/>
            <person name="Ma J."/>
        </authorList>
    </citation>
    <scope>NUCLEOTIDE SEQUENCE [LARGE SCALE GENOMIC DNA]</scope>
    <source>
        <strain evidence="12">KCTC 42447</strain>
    </source>
</reference>
<feature type="modified residue" description="4-aspartylphosphate" evidence="6">
    <location>
        <position position="655"/>
    </location>
</feature>
<dbReference type="NCBIfam" id="TIGR00229">
    <property type="entry name" value="sensory_box"/>
    <property type="match status" value="1"/>
</dbReference>
<dbReference type="PROSITE" id="PS50110">
    <property type="entry name" value="RESPONSE_REGULATORY"/>
    <property type="match status" value="1"/>
</dbReference>
<dbReference type="SUPFAM" id="SSF55874">
    <property type="entry name" value="ATPase domain of HSP90 chaperone/DNA topoisomerase II/histidine kinase"/>
    <property type="match status" value="1"/>
</dbReference>
<sequence>MVGADNEQVLLRQRKVMAEFGELALRSQDLDEILTEACRLVSGALGTHLAKFLEFSEDRKAVLLRNGVGWKPGLVGHLSLSVDEGTPEWYSLLKNASVVSPDISTEDRFCYRRFLIDHGGKAFINVLVKSRDEAMPYGIFEVDSTEPRDFSDSDVDFLRSYANLLAGAISRCRATDALEESERQLRESERHLRRSVELNPQLPWTADPEGRVISVDARWLAIAGANRDKCTGHEWKNLVHPDDIVQMMAVWERSVATLEPYDFQARFLNAAGEYIWFRTRAFSSLNEHGLCEQWYGTLEDISDRIQLEDALREWNGELEARIQDRTRQFEKSQGEHAAAEERLRQSQKMEAVGQLTGGIAHDFNNMLASVATSLELMQRRIDAGKFEKLSHYVTLAMTSVKRAAALTHRLLAFSRQQTLDPKPVQASQIIAGMEDLIRRTVGPSTIVETKLRANDTILCDPNQFENALLNLAINARDAMPAGGSLNIETRRHSIQGDVATERDLPPGEYIGVSVTDTGIGMTPEVLARAFDPFFTTKKSGEGTGLGLSMIYGFTQQSGGQARIHSQPGMGTTVTLYFRWHEQEALQSEIQATGTVRLPGAANNETILFVDDEVTVRQVACEVLRELGYRVVEAVDSKSALSQSQKLENVDLLIADIGLPGHINGIGLAEMVQKSHPKLKVLFITGFASSPILEQANQRPDAELLAKPFTLEELTIEIRNLLDRQND</sequence>
<feature type="domain" description="Response regulatory" evidence="8">
    <location>
        <begin position="605"/>
        <end position="721"/>
    </location>
</feature>
<dbReference type="Pfam" id="PF08447">
    <property type="entry name" value="PAS_3"/>
    <property type="match status" value="1"/>
</dbReference>
<dbReference type="PRINTS" id="PR00344">
    <property type="entry name" value="BCTRLSENSOR"/>
</dbReference>
<dbReference type="CDD" id="cd00082">
    <property type="entry name" value="HisKA"/>
    <property type="match status" value="1"/>
</dbReference>
<evidence type="ECO:0000259" key="9">
    <source>
        <dbReference type="PROSITE" id="PS50112"/>
    </source>
</evidence>
<dbReference type="Gene3D" id="1.10.287.130">
    <property type="match status" value="1"/>
</dbReference>
<dbReference type="InterPro" id="IPR029016">
    <property type="entry name" value="GAF-like_dom_sf"/>
</dbReference>